<dbReference type="Proteomes" id="UP000553209">
    <property type="component" value="Unassembled WGS sequence"/>
</dbReference>
<protein>
    <submittedName>
        <fullName evidence="2">Uncharacterized protein</fullName>
    </submittedName>
</protein>
<reference evidence="2 3" key="1">
    <citation type="submission" date="2020-04" db="EMBL/GenBank/DDBJ databases">
        <title>MicrobeNet Type strains.</title>
        <authorList>
            <person name="Nicholson A.C."/>
        </authorList>
    </citation>
    <scope>NUCLEOTIDE SEQUENCE [LARGE SCALE GENOMIC DNA]</scope>
    <source>
        <strain evidence="2 3">ATCC 23612</strain>
    </source>
</reference>
<gene>
    <name evidence="2" type="ORF">HGB44_09255</name>
</gene>
<sequence length="155" mass="16064">MSRVNRPDTLLDQLRDIRRRLARLEASRQESGGAAAAARAPAVPEAPPPVGGPVLPARAHDQWSSSSDTWETVGHTWWEQGPGRTRVLLAGGADAGTTGLARVVVDGVASGPELELGGAPSRLRVPLAPRGGAEMEVQVRRTGGAGTVWVAAGLA</sequence>
<feature type="region of interest" description="Disordered" evidence="1">
    <location>
        <begin position="25"/>
        <end position="71"/>
    </location>
</feature>
<organism evidence="2 3">
    <name type="scientific">Nocardiopsis alborubida</name>
    <dbReference type="NCBI Taxonomy" id="146802"/>
    <lineage>
        <taxon>Bacteria</taxon>
        <taxon>Bacillati</taxon>
        <taxon>Actinomycetota</taxon>
        <taxon>Actinomycetes</taxon>
        <taxon>Streptosporangiales</taxon>
        <taxon>Nocardiopsidaceae</taxon>
        <taxon>Nocardiopsis</taxon>
    </lineage>
</organism>
<evidence type="ECO:0000256" key="1">
    <source>
        <dbReference type="SAM" id="MobiDB-lite"/>
    </source>
</evidence>
<comment type="caution">
    <text evidence="2">The sequence shown here is derived from an EMBL/GenBank/DDBJ whole genome shotgun (WGS) entry which is preliminary data.</text>
</comment>
<name>A0A7X6MBP3_9ACTN</name>
<feature type="compositionally biased region" description="Low complexity" evidence="1">
    <location>
        <begin position="32"/>
        <end position="43"/>
    </location>
</feature>
<evidence type="ECO:0000313" key="2">
    <source>
        <dbReference type="EMBL" id="NKY97847.1"/>
    </source>
</evidence>
<evidence type="ECO:0000313" key="3">
    <source>
        <dbReference type="Proteomes" id="UP000553209"/>
    </source>
</evidence>
<keyword evidence="3" id="KW-1185">Reference proteome</keyword>
<dbReference type="EMBL" id="JAAXPG010000007">
    <property type="protein sequence ID" value="NKY97847.1"/>
    <property type="molecule type" value="Genomic_DNA"/>
</dbReference>
<dbReference type="AlphaFoldDB" id="A0A7X6MBP3"/>
<accession>A0A7X6MBP3</accession>
<proteinExistence type="predicted"/>
<dbReference type="RefSeq" id="WP_061079732.1">
    <property type="nucleotide sequence ID" value="NZ_JAAXPG010000007.1"/>
</dbReference>